<dbReference type="InterPro" id="IPR006166">
    <property type="entry name" value="ERCC4_domain"/>
</dbReference>
<dbReference type="InterPro" id="IPR011335">
    <property type="entry name" value="Restrct_endonuc-II-like"/>
</dbReference>
<dbReference type="Gene3D" id="3.40.50.10130">
    <property type="match status" value="1"/>
</dbReference>
<organism evidence="2">
    <name type="scientific">uncultured Desulfovibrio sp</name>
    <dbReference type="NCBI Taxonomy" id="167968"/>
    <lineage>
        <taxon>Bacteria</taxon>
        <taxon>Pseudomonadati</taxon>
        <taxon>Thermodesulfobacteriota</taxon>
        <taxon>Desulfovibrionia</taxon>
        <taxon>Desulfovibrionales</taxon>
        <taxon>Desulfovibrionaceae</taxon>
        <taxon>Desulfovibrio</taxon>
        <taxon>environmental samples</taxon>
    </lineage>
</organism>
<protein>
    <recommendedName>
        <fullName evidence="1">ERCC4 domain-containing protein</fullName>
    </recommendedName>
</protein>
<dbReference type="EMBL" id="FLUP01000001">
    <property type="protein sequence ID" value="SBW02188.1"/>
    <property type="molecule type" value="Genomic_DNA"/>
</dbReference>
<evidence type="ECO:0000259" key="1">
    <source>
        <dbReference type="SMART" id="SM00891"/>
    </source>
</evidence>
<evidence type="ECO:0000313" key="2">
    <source>
        <dbReference type="EMBL" id="SBW02188.1"/>
    </source>
</evidence>
<dbReference type="SUPFAM" id="SSF52980">
    <property type="entry name" value="Restriction endonuclease-like"/>
    <property type="match status" value="1"/>
</dbReference>
<feature type="domain" description="ERCC4" evidence="1">
    <location>
        <begin position="2"/>
        <end position="86"/>
    </location>
</feature>
<dbReference type="GO" id="GO:0006259">
    <property type="term" value="P:DNA metabolic process"/>
    <property type="evidence" value="ECO:0007669"/>
    <property type="project" value="UniProtKB-ARBA"/>
</dbReference>
<name>A0A212JS66_9BACT</name>
<dbReference type="AlphaFoldDB" id="A0A212JS66"/>
<dbReference type="GO" id="GO:0003677">
    <property type="term" value="F:DNA binding"/>
    <property type="evidence" value="ECO:0007669"/>
    <property type="project" value="InterPro"/>
</dbReference>
<sequence>MRIVQDSREQAPYAFNAPKYAGVTVEVGTLQTGDYSLHGLTDRIALERKSLSDLCGTLTAGRERFKRECERGRGLEYFGLVIESSMDDVRRHNYRSAMTPQSLLQTLAAWSVRYGLHVHWCGSREGGEYMVHSLLEKFLKEQQTRLAALVRAHGDGTEGGEAA</sequence>
<dbReference type="Pfam" id="PF02732">
    <property type="entry name" value="ERCC4"/>
    <property type="match status" value="1"/>
</dbReference>
<reference evidence="2" key="1">
    <citation type="submission" date="2016-04" db="EMBL/GenBank/DDBJ databases">
        <authorList>
            <person name="Evans L.H."/>
            <person name="Alamgir A."/>
            <person name="Owens N."/>
            <person name="Weber N.D."/>
            <person name="Virtaneva K."/>
            <person name="Barbian K."/>
            <person name="Babar A."/>
            <person name="Rosenke K."/>
        </authorList>
    </citation>
    <scope>NUCLEOTIDE SEQUENCE</scope>
    <source>
        <strain evidence="2">92-2</strain>
    </source>
</reference>
<dbReference type="SMART" id="SM00891">
    <property type="entry name" value="ERCC4"/>
    <property type="match status" value="1"/>
</dbReference>
<gene>
    <name evidence="2" type="ORF">KM92DES2_11620</name>
</gene>
<dbReference type="RefSeq" id="WP_227118145.1">
    <property type="nucleotide sequence ID" value="NZ_LT598928.1"/>
</dbReference>
<accession>A0A212JS66</accession>
<dbReference type="GO" id="GO:0004518">
    <property type="term" value="F:nuclease activity"/>
    <property type="evidence" value="ECO:0007669"/>
    <property type="project" value="InterPro"/>
</dbReference>
<proteinExistence type="predicted"/>